<reference evidence="6" key="1">
    <citation type="submission" date="2023-08" db="EMBL/GenBank/DDBJ databases">
        <title>Emergence of clinically-relevant ST2 carbapenem-resistant Acinetobacter baumannii strains in hospital sewages in Zhejiang, East of China.</title>
        <authorList>
            <person name="Kaichao C."/>
            <person name="Zhang R."/>
        </authorList>
    </citation>
    <scope>NUCLEOTIDE SEQUENCE</scope>
    <source>
        <strain evidence="6">M-RB-37</strain>
    </source>
</reference>
<comment type="similarity">
    <text evidence="1">Belongs to the LysR transcriptional regulatory family.</text>
</comment>
<keyword evidence="2" id="KW-0805">Transcription regulation</keyword>
<dbReference type="EMBL" id="JAVIDL010000012">
    <property type="protein sequence ID" value="MDQ8935670.1"/>
    <property type="molecule type" value="Genomic_DNA"/>
</dbReference>
<comment type="caution">
    <text evidence="6">The sequence shown here is derived from an EMBL/GenBank/DDBJ whole genome shotgun (WGS) entry which is preliminary data.</text>
</comment>
<dbReference type="SUPFAM" id="SSF53850">
    <property type="entry name" value="Periplasmic binding protein-like II"/>
    <property type="match status" value="1"/>
</dbReference>
<dbReference type="Gene3D" id="3.40.190.290">
    <property type="match status" value="1"/>
</dbReference>
<evidence type="ECO:0000313" key="6">
    <source>
        <dbReference type="EMBL" id="MDQ8935670.1"/>
    </source>
</evidence>
<evidence type="ECO:0000256" key="4">
    <source>
        <dbReference type="ARBA" id="ARBA00023163"/>
    </source>
</evidence>
<dbReference type="SUPFAM" id="SSF46785">
    <property type="entry name" value="Winged helix' DNA-binding domain"/>
    <property type="match status" value="1"/>
</dbReference>
<keyword evidence="4" id="KW-0804">Transcription</keyword>
<accession>A0AAW8J917</accession>
<dbReference type="InterPro" id="IPR005119">
    <property type="entry name" value="LysR_subst-bd"/>
</dbReference>
<evidence type="ECO:0000256" key="1">
    <source>
        <dbReference type="ARBA" id="ARBA00009437"/>
    </source>
</evidence>
<feature type="domain" description="HTH lysR-type" evidence="5">
    <location>
        <begin position="8"/>
        <end position="58"/>
    </location>
</feature>
<dbReference type="PANTHER" id="PTHR30579:SF2">
    <property type="entry name" value="HTH-TYPE TRANSCRIPTIONAL REGULATOR ARGP"/>
    <property type="match status" value="1"/>
</dbReference>
<dbReference type="InterPro" id="IPR000847">
    <property type="entry name" value="LysR_HTH_N"/>
</dbReference>
<organism evidence="6 7">
    <name type="scientific">Acinetobacter rudis</name>
    <dbReference type="NCBI Taxonomy" id="632955"/>
    <lineage>
        <taxon>Bacteria</taxon>
        <taxon>Pseudomonadati</taxon>
        <taxon>Pseudomonadota</taxon>
        <taxon>Gammaproteobacteria</taxon>
        <taxon>Moraxellales</taxon>
        <taxon>Moraxellaceae</taxon>
        <taxon>Acinetobacter</taxon>
    </lineage>
</organism>
<dbReference type="NCBIfam" id="NF009888">
    <property type="entry name" value="PRK13348.1"/>
    <property type="match status" value="1"/>
</dbReference>
<proteinExistence type="inferred from homology"/>
<protein>
    <submittedName>
        <fullName evidence="6">LysR family transcriptional regulator ArgP</fullName>
    </submittedName>
</protein>
<name>A0AAW8J917_9GAMM</name>
<dbReference type="InterPro" id="IPR036390">
    <property type="entry name" value="WH_DNA-bd_sf"/>
</dbReference>
<dbReference type="InterPro" id="IPR036388">
    <property type="entry name" value="WH-like_DNA-bd_sf"/>
</dbReference>
<dbReference type="NCBIfam" id="NF002964">
    <property type="entry name" value="PRK03635.1"/>
    <property type="match status" value="1"/>
</dbReference>
<evidence type="ECO:0000256" key="2">
    <source>
        <dbReference type="ARBA" id="ARBA00023015"/>
    </source>
</evidence>
<dbReference type="NCBIfam" id="TIGR03298">
    <property type="entry name" value="argP"/>
    <property type="match status" value="1"/>
</dbReference>
<gene>
    <name evidence="6" type="ORF">RFH47_08005</name>
</gene>
<dbReference type="Gene3D" id="1.10.10.10">
    <property type="entry name" value="Winged helix-like DNA-binding domain superfamily/Winged helix DNA-binding domain"/>
    <property type="match status" value="1"/>
</dbReference>
<dbReference type="AlphaFoldDB" id="A0AAW8J917"/>
<dbReference type="GO" id="GO:0003700">
    <property type="term" value="F:DNA-binding transcription factor activity"/>
    <property type="evidence" value="ECO:0007669"/>
    <property type="project" value="InterPro"/>
</dbReference>
<keyword evidence="3" id="KW-0238">DNA-binding</keyword>
<dbReference type="PANTHER" id="PTHR30579">
    <property type="entry name" value="TRANSCRIPTIONAL REGULATOR"/>
    <property type="match status" value="1"/>
</dbReference>
<dbReference type="Pfam" id="PF03466">
    <property type="entry name" value="LysR_substrate"/>
    <property type="match status" value="1"/>
</dbReference>
<dbReference type="GO" id="GO:0003677">
    <property type="term" value="F:DNA binding"/>
    <property type="evidence" value="ECO:0007669"/>
    <property type="project" value="UniProtKB-KW"/>
</dbReference>
<evidence type="ECO:0000259" key="5">
    <source>
        <dbReference type="PROSITE" id="PS50931"/>
    </source>
</evidence>
<sequence>MLQSKQSEAFLAVIETGSFEAAAQILHITAAAVSLRIQSLEKHLGHALIIRERPCRATQTGHMLLQHLQHSRLLQQSFLQDLNNQKQSQDFYKIRIASNADSLETWLLPSLKDCLQTEKIVLELCIADQTQTQHLLETGIVNACISTSSKAIAGCQAQFLGHMRYLLVANPNFITQYFKQGLTRQSLLNAPAVIFNQDDMMHRELLFQHYGLQLQQYPHHFIPSSSAFLECIKAGLGYGLVPWIQMRNELNQNQLIELAPQFSVDVPLYWHHWKQQSPPLIQLMHQLLPNAAQALALPST</sequence>
<evidence type="ECO:0000313" key="7">
    <source>
        <dbReference type="Proteomes" id="UP001243844"/>
    </source>
</evidence>
<evidence type="ECO:0000256" key="3">
    <source>
        <dbReference type="ARBA" id="ARBA00023125"/>
    </source>
</evidence>
<dbReference type="Pfam" id="PF00126">
    <property type="entry name" value="HTH_1"/>
    <property type="match status" value="1"/>
</dbReference>
<dbReference type="RefSeq" id="WP_308981372.1">
    <property type="nucleotide sequence ID" value="NZ_JAVIDL010000012.1"/>
</dbReference>
<dbReference type="InterPro" id="IPR050176">
    <property type="entry name" value="LTTR"/>
</dbReference>
<dbReference type="Proteomes" id="UP001243844">
    <property type="component" value="Unassembled WGS sequence"/>
</dbReference>
<dbReference type="InterPro" id="IPR017685">
    <property type="entry name" value="ArgP"/>
</dbReference>
<dbReference type="PROSITE" id="PS50931">
    <property type="entry name" value="HTH_LYSR"/>
    <property type="match status" value="1"/>
</dbReference>